<evidence type="ECO:0000313" key="3">
    <source>
        <dbReference type="Proteomes" id="UP001295444"/>
    </source>
</evidence>
<dbReference type="PANTHER" id="PTHR46448:SF2">
    <property type="entry name" value="PROTEIN KINASE DOMAIN-CONTAINING PROTEIN"/>
    <property type="match status" value="1"/>
</dbReference>
<dbReference type="InterPro" id="IPR011009">
    <property type="entry name" value="Kinase-like_dom_sf"/>
</dbReference>
<evidence type="ECO:0000313" key="2">
    <source>
        <dbReference type="EMBL" id="CAH2328189.1"/>
    </source>
</evidence>
<proteinExistence type="predicted"/>
<dbReference type="Pfam" id="PF12260">
    <property type="entry name" value="PIP49_C"/>
    <property type="match status" value="1"/>
</dbReference>
<protein>
    <submittedName>
        <fullName evidence="2">Extracellular tyrosine- kinase PKDCC-like</fullName>
    </submittedName>
</protein>
<name>A0AAD1WTN5_PELCU</name>
<dbReference type="SUPFAM" id="SSF56112">
    <property type="entry name" value="Protein kinase-like (PK-like)"/>
    <property type="match status" value="1"/>
</dbReference>
<sequence length="463" mass="52853">MKCYIIFSGVVTILIYLKYSVNGRWPYNDKHRSFLNSQLQNGLRQEILRRHEDLIIFYKALLEEFSIKTSPMEIELDTVNVLDFHIPTEENVPPGTLGCVDLLHLTAVDYIGSGFTKLVLKGTMLDGRSIALKYVHSEGNDIKQCVDLHKDHVGCHRLATYKLQKEVALLQILRHPGIIKLHGQCYHNTVGPDIRVTAMMEIGTPIQMIQLLQAPWEERFKICFELVQLLHYLANSPMGSIALLDFQPRQFVLVDGSLKVTDVDDAITKELTCTQDEDCTLDFPSKTFVLKCSATGTCEGINEKRNLYNAYRFFFTYLLPHAPPLELQPLLQDIMNGTGDLRFGINDTLKSFENVLNLYKSGMDHHNETDYLKDYLRLDGFRIIDNNNHFRCWPSYNHLGCLLSVHSAEEAAEICSNHTRCQNFFIGPQRTWTGRLLTSFTSGPVKLVPDVNSQVYVKKNSDS</sequence>
<dbReference type="InterPro" id="IPR042983">
    <property type="entry name" value="PKDCC"/>
</dbReference>
<dbReference type="PROSITE" id="PS50011">
    <property type="entry name" value="PROTEIN_KINASE_DOM"/>
    <property type="match status" value="1"/>
</dbReference>
<dbReference type="GO" id="GO:0004715">
    <property type="term" value="F:non-membrane spanning protein tyrosine kinase activity"/>
    <property type="evidence" value="ECO:0007669"/>
    <property type="project" value="InterPro"/>
</dbReference>
<evidence type="ECO:0000259" key="1">
    <source>
        <dbReference type="PROSITE" id="PS50011"/>
    </source>
</evidence>
<dbReference type="InterPro" id="IPR022049">
    <property type="entry name" value="FAM69_kinase_dom"/>
</dbReference>
<organism evidence="2 3">
    <name type="scientific">Pelobates cultripes</name>
    <name type="common">Western spadefoot toad</name>
    <dbReference type="NCBI Taxonomy" id="61616"/>
    <lineage>
        <taxon>Eukaryota</taxon>
        <taxon>Metazoa</taxon>
        <taxon>Chordata</taxon>
        <taxon>Craniata</taxon>
        <taxon>Vertebrata</taxon>
        <taxon>Euteleostomi</taxon>
        <taxon>Amphibia</taxon>
        <taxon>Batrachia</taxon>
        <taxon>Anura</taxon>
        <taxon>Pelobatoidea</taxon>
        <taxon>Pelobatidae</taxon>
        <taxon>Pelobates</taxon>
    </lineage>
</organism>
<dbReference type="EMBL" id="OW240924">
    <property type="protein sequence ID" value="CAH2328189.1"/>
    <property type="molecule type" value="Genomic_DNA"/>
</dbReference>
<dbReference type="PANTHER" id="PTHR46448">
    <property type="entry name" value="PROTEIN KINASE DOMAIN-CONTAINING PROTEIN"/>
    <property type="match status" value="1"/>
</dbReference>
<dbReference type="GO" id="GO:0005576">
    <property type="term" value="C:extracellular region"/>
    <property type="evidence" value="ECO:0007669"/>
    <property type="project" value="TreeGrafter"/>
</dbReference>
<accession>A0AAD1WTN5</accession>
<dbReference type="Gene3D" id="1.10.510.10">
    <property type="entry name" value="Transferase(Phosphotransferase) domain 1"/>
    <property type="match status" value="1"/>
</dbReference>
<dbReference type="InterPro" id="IPR000719">
    <property type="entry name" value="Prot_kinase_dom"/>
</dbReference>
<feature type="domain" description="Protein kinase" evidence="1">
    <location>
        <begin position="105"/>
        <end position="399"/>
    </location>
</feature>
<keyword evidence="3" id="KW-1185">Reference proteome</keyword>
<gene>
    <name evidence="2" type="ORF">PECUL_23A053074</name>
</gene>
<keyword evidence="2" id="KW-0808">Transferase</keyword>
<dbReference type="Proteomes" id="UP001295444">
    <property type="component" value="Chromosome 13"/>
</dbReference>
<keyword evidence="2" id="KW-0418">Kinase</keyword>
<dbReference type="AlphaFoldDB" id="A0AAD1WTN5"/>
<reference evidence="2" key="1">
    <citation type="submission" date="2022-03" db="EMBL/GenBank/DDBJ databases">
        <authorList>
            <person name="Alioto T."/>
            <person name="Alioto T."/>
            <person name="Gomez Garrido J."/>
        </authorList>
    </citation>
    <scope>NUCLEOTIDE SEQUENCE</scope>
</reference>
<dbReference type="GO" id="GO:0005524">
    <property type="term" value="F:ATP binding"/>
    <property type="evidence" value="ECO:0007669"/>
    <property type="project" value="InterPro"/>
</dbReference>
<dbReference type="GO" id="GO:0001501">
    <property type="term" value="P:skeletal system development"/>
    <property type="evidence" value="ECO:0007669"/>
    <property type="project" value="TreeGrafter"/>
</dbReference>